<dbReference type="PaxDb" id="3827-XP_004495898.1"/>
<comment type="similarity">
    <text evidence="3">Belongs to the PMEI family.</text>
</comment>
<evidence type="ECO:0000256" key="2">
    <source>
        <dbReference type="ARBA" id="ARBA00023157"/>
    </source>
</evidence>
<keyword evidence="1 4" id="KW-0732">Signal</keyword>
<reference evidence="6" key="1">
    <citation type="journal article" date="2013" name="Nat. Biotechnol.">
        <title>Draft genome sequence of chickpea (Cicer arietinum) provides a resource for trait improvement.</title>
        <authorList>
            <person name="Varshney R.K."/>
            <person name="Song C."/>
            <person name="Saxena R.K."/>
            <person name="Azam S."/>
            <person name="Yu S."/>
            <person name="Sharpe A.G."/>
            <person name="Cannon S."/>
            <person name="Baek J."/>
            <person name="Rosen B.D."/>
            <person name="Tar'an B."/>
            <person name="Millan T."/>
            <person name="Zhang X."/>
            <person name="Ramsay L.D."/>
            <person name="Iwata A."/>
            <person name="Wang Y."/>
            <person name="Nelson W."/>
            <person name="Farmer A.D."/>
            <person name="Gaur P.M."/>
            <person name="Soderlund C."/>
            <person name="Penmetsa R.V."/>
            <person name="Xu C."/>
            <person name="Bharti A.K."/>
            <person name="He W."/>
            <person name="Winter P."/>
            <person name="Zhao S."/>
            <person name="Hane J.K."/>
            <person name="Carrasquilla-Garcia N."/>
            <person name="Condie J.A."/>
            <person name="Upadhyaya H.D."/>
            <person name="Luo M.C."/>
            <person name="Thudi M."/>
            <person name="Gowda C.L."/>
            <person name="Singh N.P."/>
            <person name="Lichtenzveig J."/>
            <person name="Gali K.K."/>
            <person name="Rubio J."/>
            <person name="Nadarajan N."/>
            <person name="Dolezel J."/>
            <person name="Bansal K.C."/>
            <person name="Xu X."/>
            <person name="Edwards D."/>
            <person name="Zhang G."/>
            <person name="Kahl G."/>
            <person name="Gil J."/>
            <person name="Singh K.B."/>
            <person name="Datta S.K."/>
            <person name="Jackson S.A."/>
            <person name="Wang J."/>
            <person name="Cook D.R."/>
        </authorList>
    </citation>
    <scope>NUCLEOTIDE SEQUENCE [LARGE SCALE GENOMIC DNA]</scope>
    <source>
        <strain evidence="6">cv. CDC Frontier</strain>
    </source>
</reference>
<feature type="signal peptide" evidence="4">
    <location>
        <begin position="1"/>
        <end position="24"/>
    </location>
</feature>
<evidence type="ECO:0000256" key="4">
    <source>
        <dbReference type="SAM" id="SignalP"/>
    </source>
</evidence>
<evidence type="ECO:0000256" key="3">
    <source>
        <dbReference type="ARBA" id="ARBA00038471"/>
    </source>
</evidence>
<evidence type="ECO:0000259" key="5">
    <source>
        <dbReference type="SMART" id="SM00856"/>
    </source>
</evidence>
<dbReference type="CDD" id="cd15800">
    <property type="entry name" value="PMEI-like_2"/>
    <property type="match status" value="1"/>
</dbReference>
<dbReference type="AlphaFoldDB" id="A0A1S2XX39"/>
<evidence type="ECO:0000256" key="1">
    <source>
        <dbReference type="ARBA" id="ARBA00022729"/>
    </source>
</evidence>
<dbReference type="SMR" id="A0A1S2XX39"/>
<dbReference type="Pfam" id="PF04043">
    <property type="entry name" value="PMEI"/>
    <property type="match status" value="1"/>
</dbReference>
<dbReference type="SUPFAM" id="SSF101148">
    <property type="entry name" value="Plant invertase/pectin methylesterase inhibitor"/>
    <property type="match status" value="1"/>
</dbReference>
<feature type="domain" description="Pectinesterase inhibitor" evidence="5">
    <location>
        <begin position="101"/>
        <end position="246"/>
    </location>
</feature>
<dbReference type="InterPro" id="IPR052421">
    <property type="entry name" value="PCW_Enzyme_Inhibitor"/>
</dbReference>
<accession>A0A1S2XX39</accession>
<reference evidence="7" key="2">
    <citation type="submission" date="2025-08" db="UniProtKB">
        <authorList>
            <consortium name="RefSeq"/>
        </authorList>
    </citation>
    <scope>IDENTIFICATION</scope>
    <source>
        <tissue evidence="7">Etiolated seedlings</tissue>
    </source>
</reference>
<dbReference type="Gene3D" id="1.20.140.40">
    <property type="entry name" value="Invertase/pectin methylesterase inhibitor family protein"/>
    <property type="match status" value="1"/>
</dbReference>
<dbReference type="InterPro" id="IPR035513">
    <property type="entry name" value="Invertase/methylesterase_inhib"/>
</dbReference>
<keyword evidence="6" id="KW-1185">Reference proteome</keyword>
<dbReference type="RefSeq" id="XP_004495898.1">
    <property type="nucleotide sequence ID" value="XM_004495841.3"/>
</dbReference>
<protein>
    <submittedName>
        <fullName evidence="7">Uncharacterized protein LOC101501163</fullName>
    </submittedName>
</protein>
<gene>
    <name evidence="7" type="primary">LOC101501163</name>
</gene>
<dbReference type="PANTHER" id="PTHR36710:SF21">
    <property type="entry name" value="PECTINESTERASE INHIBITOR DOMAIN-CONTAINING PROTEIN"/>
    <property type="match status" value="1"/>
</dbReference>
<proteinExistence type="inferred from homology"/>
<name>A0A1S2XX39_CICAR</name>
<dbReference type="OrthoDB" id="770764at2759"/>
<keyword evidence="2" id="KW-1015">Disulfide bond</keyword>
<dbReference type="eggNOG" id="ENOG502ST5M">
    <property type="taxonomic scope" value="Eukaryota"/>
</dbReference>
<feature type="chain" id="PRO_5010237172" evidence="4">
    <location>
        <begin position="25"/>
        <end position="256"/>
    </location>
</feature>
<dbReference type="FunFam" id="1.20.140.40:FF:000003">
    <property type="entry name" value="Invertase/pectin methylesterase inhibitor family protein"/>
    <property type="match status" value="1"/>
</dbReference>
<dbReference type="SMART" id="SM00856">
    <property type="entry name" value="PMEI"/>
    <property type="match status" value="1"/>
</dbReference>
<dbReference type="InterPro" id="IPR006501">
    <property type="entry name" value="Pectinesterase_inhib_dom"/>
</dbReference>
<dbReference type="KEGG" id="cam:101501163"/>
<evidence type="ECO:0000313" key="7">
    <source>
        <dbReference type="RefSeq" id="XP_004495898.1"/>
    </source>
</evidence>
<sequence length="256" mass="27427">MDSKFNKSLLVILSLFSLLLSSNAVPSTRLFDFISSSAYAPAPSPVNDFISTSISAETPNSGGDLLETFTSQAVKKTPETKFGGANLLGTFNPLSAEAAKQVDPEIVKLCIDGENPALCAETISKLLDGPFDPLKALEIEVGATHDQAKAVESTITKLLKDPSTDKKAIDALDICKSQYGNMLDAIKESVKLLEEQNVVDAYYKFNAVISYRSACEDAFVESPGVEMPFSQDSQALFDLGGNCLGIMNALVNNIKL</sequence>
<dbReference type="Proteomes" id="UP000087171">
    <property type="component" value="Chromosome Ca4"/>
</dbReference>
<evidence type="ECO:0000313" key="6">
    <source>
        <dbReference type="Proteomes" id="UP000087171"/>
    </source>
</evidence>
<organism evidence="6 7">
    <name type="scientific">Cicer arietinum</name>
    <name type="common">Chickpea</name>
    <name type="synonym">Garbanzo</name>
    <dbReference type="NCBI Taxonomy" id="3827"/>
    <lineage>
        <taxon>Eukaryota</taxon>
        <taxon>Viridiplantae</taxon>
        <taxon>Streptophyta</taxon>
        <taxon>Embryophyta</taxon>
        <taxon>Tracheophyta</taxon>
        <taxon>Spermatophyta</taxon>
        <taxon>Magnoliopsida</taxon>
        <taxon>eudicotyledons</taxon>
        <taxon>Gunneridae</taxon>
        <taxon>Pentapetalae</taxon>
        <taxon>rosids</taxon>
        <taxon>fabids</taxon>
        <taxon>Fabales</taxon>
        <taxon>Fabaceae</taxon>
        <taxon>Papilionoideae</taxon>
        <taxon>50 kb inversion clade</taxon>
        <taxon>NPAAA clade</taxon>
        <taxon>Hologalegina</taxon>
        <taxon>IRL clade</taxon>
        <taxon>Cicereae</taxon>
        <taxon>Cicer</taxon>
    </lineage>
</organism>
<dbReference type="GeneID" id="101501163"/>
<dbReference type="GO" id="GO:0004857">
    <property type="term" value="F:enzyme inhibitor activity"/>
    <property type="evidence" value="ECO:0007669"/>
    <property type="project" value="InterPro"/>
</dbReference>
<dbReference type="NCBIfam" id="TIGR01614">
    <property type="entry name" value="PME_inhib"/>
    <property type="match status" value="1"/>
</dbReference>
<dbReference type="PANTHER" id="PTHR36710">
    <property type="entry name" value="PECTINESTERASE INHIBITOR-LIKE"/>
    <property type="match status" value="1"/>
</dbReference>